<dbReference type="GO" id="GO:0044010">
    <property type="term" value="P:single-species biofilm formation"/>
    <property type="evidence" value="ECO:0007669"/>
    <property type="project" value="TreeGrafter"/>
</dbReference>
<dbReference type="SUPFAM" id="SSF53448">
    <property type="entry name" value="Nucleotide-diphospho-sugar transferases"/>
    <property type="match status" value="1"/>
</dbReference>
<dbReference type="CDD" id="cd00761">
    <property type="entry name" value="Glyco_tranf_GTA_type"/>
    <property type="match status" value="1"/>
</dbReference>
<name>X1A9A0_9ZZZZ</name>
<sequence>MEKHNIKVSIIIPTQNAGLEFDTVLKRIFEQNIKEKFEVIIIDSGSTDKTIEIAEKYPVRLIQIKPEEFGHGRTRNYGADISKGEYLVFLTQDAIPFDNNWLRYLISNLEEENVAGVYNKQIPKDDANIFEKFYLNKVYSDYKIIKKLKTIKSLTLNEIRFSSGGSAIKKDVWKKHKFDESVLFEDQAWSKTVILDGYNIIYEPKAKVYHSHNYNIIDVFRRHFDHGVSLNEIVNDKIINVTKEGLNFIIEEILFLIKNNLWYKIPHMFIYEFSRYSGYLLGRKHNIIPKFIKRSISHHKYYWKI</sequence>
<reference evidence="2" key="1">
    <citation type="journal article" date="2014" name="Front. Microbiol.">
        <title>High frequency of phylogenetically diverse reductive dehalogenase-homologous genes in deep subseafloor sedimentary metagenomes.</title>
        <authorList>
            <person name="Kawai M."/>
            <person name="Futagami T."/>
            <person name="Toyoda A."/>
            <person name="Takaki Y."/>
            <person name="Nishi S."/>
            <person name="Hori S."/>
            <person name="Arai W."/>
            <person name="Tsubouchi T."/>
            <person name="Morono Y."/>
            <person name="Uchiyama I."/>
            <person name="Ito T."/>
            <person name="Fujiyama A."/>
            <person name="Inagaki F."/>
            <person name="Takami H."/>
        </authorList>
    </citation>
    <scope>NUCLEOTIDE SEQUENCE</scope>
    <source>
        <strain evidence="2">Expedition CK06-06</strain>
    </source>
</reference>
<feature type="domain" description="Glycosyltransferase 2-like" evidence="1">
    <location>
        <begin position="9"/>
        <end position="170"/>
    </location>
</feature>
<dbReference type="AlphaFoldDB" id="X1A9A0"/>
<protein>
    <recommendedName>
        <fullName evidence="1">Glycosyltransferase 2-like domain-containing protein</fullName>
    </recommendedName>
</protein>
<gene>
    <name evidence="2" type="ORF">S01H4_03329</name>
</gene>
<accession>X1A9A0</accession>
<dbReference type="InterPro" id="IPR001173">
    <property type="entry name" value="Glyco_trans_2-like"/>
</dbReference>
<evidence type="ECO:0000313" key="2">
    <source>
        <dbReference type="EMBL" id="GAG56776.1"/>
    </source>
</evidence>
<dbReference type="Pfam" id="PF00535">
    <property type="entry name" value="Glycos_transf_2"/>
    <property type="match status" value="1"/>
</dbReference>
<dbReference type="InterPro" id="IPR050834">
    <property type="entry name" value="Glycosyltransf_2"/>
</dbReference>
<organism evidence="2">
    <name type="scientific">marine sediment metagenome</name>
    <dbReference type="NCBI Taxonomy" id="412755"/>
    <lineage>
        <taxon>unclassified sequences</taxon>
        <taxon>metagenomes</taxon>
        <taxon>ecological metagenomes</taxon>
    </lineage>
</organism>
<dbReference type="Gene3D" id="3.90.550.10">
    <property type="entry name" value="Spore Coat Polysaccharide Biosynthesis Protein SpsA, Chain A"/>
    <property type="match status" value="1"/>
</dbReference>
<dbReference type="PANTHER" id="PTHR43685">
    <property type="entry name" value="GLYCOSYLTRANSFERASE"/>
    <property type="match status" value="1"/>
</dbReference>
<proteinExistence type="predicted"/>
<dbReference type="EMBL" id="BART01000806">
    <property type="protein sequence ID" value="GAG56776.1"/>
    <property type="molecule type" value="Genomic_DNA"/>
</dbReference>
<dbReference type="PANTHER" id="PTHR43685:SF13">
    <property type="entry name" value="O ANTIGEN BIOSYNTHESIS RHAMNOSYLTRANSFERASE RFBN"/>
    <property type="match status" value="1"/>
</dbReference>
<dbReference type="InterPro" id="IPR029044">
    <property type="entry name" value="Nucleotide-diphossugar_trans"/>
</dbReference>
<comment type="caution">
    <text evidence="2">The sequence shown here is derived from an EMBL/GenBank/DDBJ whole genome shotgun (WGS) entry which is preliminary data.</text>
</comment>
<evidence type="ECO:0000259" key="1">
    <source>
        <dbReference type="Pfam" id="PF00535"/>
    </source>
</evidence>